<evidence type="ECO:0000313" key="2">
    <source>
        <dbReference type="EMBL" id="HFK20489.1"/>
    </source>
</evidence>
<accession>A0A7C3EWI4</accession>
<dbReference type="EMBL" id="DSTX01000006">
    <property type="protein sequence ID" value="HFK20489.1"/>
    <property type="molecule type" value="Genomic_DNA"/>
</dbReference>
<name>A0A7C3EWI4_9CREN</name>
<reference evidence="2" key="1">
    <citation type="journal article" date="2020" name="mSystems">
        <title>Genome- and Community-Level Interaction Insights into Carbon Utilization and Element Cycling Functions of Hydrothermarchaeota in Hydrothermal Sediment.</title>
        <authorList>
            <person name="Zhou Z."/>
            <person name="Liu Y."/>
            <person name="Xu W."/>
            <person name="Pan J."/>
            <person name="Luo Z.H."/>
            <person name="Li M."/>
        </authorList>
    </citation>
    <scope>NUCLEOTIDE SEQUENCE [LARGE SCALE GENOMIC DNA]</scope>
    <source>
        <strain evidence="2">SpSt-468</strain>
    </source>
</reference>
<keyword evidence="1" id="KW-0175">Coiled coil</keyword>
<proteinExistence type="predicted"/>
<evidence type="ECO:0000256" key="1">
    <source>
        <dbReference type="SAM" id="Coils"/>
    </source>
</evidence>
<comment type="caution">
    <text evidence="2">The sequence shown here is derived from an EMBL/GenBank/DDBJ whole genome shotgun (WGS) entry which is preliminary data.</text>
</comment>
<gene>
    <name evidence="2" type="ORF">ENS19_04320</name>
</gene>
<evidence type="ECO:0008006" key="3">
    <source>
        <dbReference type="Google" id="ProtNLM"/>
    </source>
</evidence>
<dbReference type="AlphaFoldDB" id="A0A7C3EWI4"/>
<dbReference type="Gene3D" id="1.20.5.2950">
    <property type="match status" value="1"/>
</dbReference>
<protein>
    <recommendedName>
        <fullName evidence="3">ATP synthase archaeal subunit H</fullName>
    </recommendedName>
</protein>
<sequence length="107" mass="11682">MDGIIETLKMAEERADEVEGEAHAKASMLLKKAEAESKRIEGEVESNAKASGEALLQSKLGAARVESERIRNAGKKDAKLLEERVSKNLEKCVLETTDAIIKMVKGE</sequence>
<organism evidence="2">
    <name type="scientific">Candidatus Methanomethylicus mesodigestus</name>
    <dbReference type="NCBI Taxonomy" id="1867258"/>
    <lineage>
        <taxon>Archaea</taxon>
        <taxon>Thermoproteota</taxon>
        <taxon>Methanosuratincolia</taxon>
        <taxon>Candidatus Methanomethylicales</taxon>
        <taxon>Candidatus Methanomethylicaceae</taxon>
        <taxon>Candidatus Methanomethylicus</taxon>
    </lineage>
</organism>
<feature type="coiled-coil region" evidence="1">
    <location>
        <begin position="1"/>
        <end position="50"/>
    </location>
</feature>